<name>X1K7J7_9ZZZZ</name>
<sequence>MISTDPEHKDETWSYLFSMDWYWVLSNNSDEEHP</sequence>
<evidence type="ECO:0000313" key="1">
    <source>
        <dbReference type="EMBL" id="GAH78058.1"/>
    </source>
</evidence>
<reference evidence="1" key="1">
    <citation type="journal article" date="2014" name="Front. Microbiol.">
        <title>High frequency of phylogenetically diverse reductive dehalogenase-homologous genes in deep subseafloor sedimentary metagenomes.</title>
        <authorList>
            <person name="Kawai M."/>
            <person name="Futagami T."/>
            <person name="Toyoda A."/>
            <person name="Takaki Y."/>
            <person name="Nishi S."/>
            <person name="Hori S."/>
            <person name="Arai W."/>
            <person name="Tsubouchi T."/>
            <person name="Morono Y."/>
            <person name="Uchiyama I."/>
            <person name="Ito T."/>
            <person name="Fujiyama A."/>
            <person name="Inagaki F."/>
            <person name="Takami H."/>
        </authorList>
    </citation>
    <scope>NUCLEOTIDE SEQUENCE</scope>
    <source>
        <strain evidence="1">Expedition CK06-06</strain>
    </source>
</reference>
<proteinExistence type="predicted"/>
<protein>
    <submittedName>
        <fullName evidence="1">Uncharacterized protein</fullName>
    </submittedName>
</protein>
<organism evidence="1">
    <name type="scientific">marine sediment metagenome</name>
    <dbReference type="NCBI Taxonomy" id="412755"/>
    <lineage>
        <taxon>unclassified sequences</taxon>
        <taxon>metagenomes</taxon>
        <taxon>ecological metagenomes</taxon>
    </lineage>
</organism>
<accession>X1K7J7</accession>
<gene>
    <name evidence="1" type="ORF">S03H2_58876</name>
</gene>
<dbReference type="EMBL" id="BARU01037828">
    <property type="protein sequence ID" value="GAH78058.1"/>
    <property type="molecule type" value="Genomic_DNA"/>
</dbReference>
<feature type="non-terminal residue" evidence="1">
    <location>
        <position position="34"/>
    </location>
</feature>
<dbReference type="AlphaFoldDB" id="X1K7J7"/>
<comment type="caution">
    <text evidence="1">The sequence shown here is derived from an EMBL/GenBank/DDBJ whole genome shotgun (WGS) entry which is preliminary data.</text>
</comment>